<name>A0A0M0KCL2_9EUKA</name>
<evidence type="ECO:0000313" key="9">
    <source>
        <dbReference type="Proteomes" id="UP000037460"/>
    </source>
</evidence>
<dbReference type="GO" id="GO:0106274">
    <property type="term" value="F:NAD+-protein-arginine ADP-ribosyltransferase activity"/>
    <property type="evidence" value="ECO:0007669"/>
    <property type="project" value="UniProtKB-EC"/>
</dbReference>
<comment type="catalytic activity">
    <reaction evidence="5 6">
        <text>L-arginyl-[protein] + NAD(+) = N(omega)-(ADP-D-ribosyl)-L-arginyl-[protein] + nicotinamide + H(+)</text>
        <dbReference type="Rhea" id="RHEA:19149"/>
        <dbReference type="Rhea" id="RHEA-COMP:10532"/>
        <dbReference type="Rhea" id="RHEA-COMP:15087"/>
        <dbReference type="ChEBI" id="CHEBI:15378"/>
        <dbReference type="ChEBI" id="CHEBI:17154"/>
        <dbReference type="ChEBI" id="CHEBI:29965"/>
        <dbReference type="ChEBI" id="CHEBI:57540"/>
        <dbReference type="ChEBI" id="CHEBI:142554"/>
        <dbReference type="EC" id="2.4.2.31"/>
    </reaction>
</comment>
<evidence type="ECO:0000256" key="6">
    <source>
        <dbReference type="RuleBase" id="RU361228"/>
    </source>
</evidence>
<sequence length="554" mass="61884">MEGEDPLASDLRRKIEELRRELQDLEQQLQALEEVKEPKPKKAKLDSGIAEDAAATPQAAAEGPSNSGNVPSLRSEEDFFEDGEGSLKFGEISTFYEGLDGFLGPPNPNLRVAMENEHCNSNLSKDATAIFRVEAKEANYYTYTTSELEYWFVVDPTDKKLEELSKNGSMDNLRKLGYLGKVPQWPSKPKFHGVPLGKESDRSELGGASQIDSESRASQSSMPPPTAPGAHDAGIDDAEITPDIAADDMAAHIAAEADGADDADEKKSPRRARRQIILLKKYDDKVNEVNAQLREKDLDPLIQEELIAARLYTGPMYSKYNEVLRVIGMLRGGESDEQQRHSSEELSKKLKEQQDEDEKKAREKEAAQKENPSTDVQKNRALTMNLDDVSITGHTFGNLYTTTLHVINSAVLKLGKLAKVQMVYRGIAHRTMPKKMRNKGMDNARGGIEYGFSSASTKFEEARRYATKDNTTTPMILEITQGLIDRGADLKWLSQYPHEAEVLFPPLTGLEFLKFRVDEYGLLIWTVRPSVNLHSLTIEKVIAKMKTSHLQLLD</sequence>
<reference evidence="9" key="1">
    <citation type="journal article" date="2015" name="PLoS Genet.">
        <title>Genome Sequence and Transcriptome Analyses of Chrysochromulina tobin: Metabolic Tools for Enhanced Algal Fitness in the Prominent Order Prymnesiales (Haptophyceae).</title>
        <authorList>
            <person name="Hovde B.T."/>
            <person name="Deodato C.R."/>
            <person name="Hunsperger H.M."/>
            <person name="Ryken S.A."/>
            <person name="Yost W."/>
            <person name="Jha R.K."/>
            <person name="Patterson J."/>
            <person name="Monnat R.J. Jr."/>
            <person name="Barlow S.B."/>
            <person name="Starkenburg S.R."/>
            <person name="Cattolico R.A."/>
        </authorList>
    </citation>
    <scope>NUCLEOTIDE SEQUENCE</scope>
    <source>
        <strain evidence="9">CCMP291</strain>
    </source>
</reference>
<organism evidence="8 9">
    <name type="scientific">Chrysochromulina tobinii</name>
    <dbReference type="NCBI Taxonomy" id="1460289"/>
    <lineage>
        <taxon>Eukaryota</taxon>
        <taxon>Haptista</taxon>
        <taxon>Haptophyta</taxon>
        <taxon>Prymnesiophyceae</taxon>
        <taxon>Prymnesiales</taxon>
        <taxon>Chrysochromulinaceae</taxon>
        <taxon>Chrysochromulina</taxon>
    </lineage>
</organism>
<accession>A0A0M0KCL2</accession>
<comment type="similarity">
    <text evidence="1 6">Belongs to the Arg-specific ADP-ribosyltransferase family.</text>
</comment>
<comment type="caution">
    <text evidence="8">The sequence shown here is derived from an EMBL/GenBank/DDBJ whole genome shotgun (WGS) entry which is preliminary data.</text>
</comment>
<feature type="compositionally biased region" description="Basic and acidic residues" evidence="7">
    <location>
        <begin position="33"/>
        <end position="45"/>
    </location>
</feature>
<keyword evidence="4" id="KW-0548">Nucleotidyltransferase</keyword>
<dbReference type="AlphaFoldDB" id="A0A0M0KCL2"/>
<keyword evidence="9" id="KW-1185">Reference proteome</keyword>
<proteinExistence type="inferred from homology"/>
<dbReference type="Gene3D" id="3.90.176.10">
    <property type="entry name" value="Toxin ADP-ribosyltransferase, Chain A, domain 1"/>
    <property type="match status" value="1"/>
</dbReference>
<feature type="region of interest" description="Disordered" evidence="7">
    <location>
        <begin position="31"/>
        <end position="77"/>
    </location>
</feature>
<evidence type="ECO:0000256" key="3">
    <source>
        <dbReference type="ARBA" id="ARBA00022679"/>
    </source>
</evidence>
<dbReference type="EMBL" id="JWZX01000620">
    <property type="protein sequence ID" value="KOO36153.1"/>
    <property type="molecule type" value="Genomic_DNA"/>
</dbReference>
<feature type="non-terminal residue" evidence="8">
    <location>
        <position position="554"/>
    </location>
</feature>
<keyword evidence="6" id="KW-0520">NAD</keyword>
<keyword evidence="3 6" id="KW-0808">Transferase</keyword>
<dbReference type="Pfam" id="PF01129">
    <property type="entry name" value="ART"/>
    <property type="match status" value="1"/>
</dbReference>
<dbReference type="PROSITE" id="PS51996">
    <property type="entry name" value="TR_MART"/>
    <property type="match status" value="1"/>
</dbReference>
<keyword evidence="6" id="KW-0521">NADP</keyword>
<dbReference type="OrthoDB" id="423533at2759"/>
<evidence type="ECO:0000256" key="7">
    <source>
        <dbReference type="SAM" id="MobiDB-lite"/>
    </source>
</evidence>
<keyword evidence="2 6" id="KW-0328">Glycosyltransferase</keyword>
<dbReference type="SUPFAM" id="SSF56399">
    <property type="entry name" value="ADP-ribosylation"/>
    <property type="match status" value="1"/>
</dbReference>
<dbReference type="Proteomes" id="UP000037460">
    <property type="component" value="Unassembled WGS sequence"/>
</dbReference>
<evidence type="ECO:0000256" key="5">
    <source>
        <dbReference type="ARBA" id="ARBA00047597"/>
    </source>
</evidence>
<protein>
    <recommendedName>
        <fullName evidence="6">NAD(P)(+)--arginine ADP-ribosyltransferase</fullName>
        <ecNumber evidence="6">2.4.2.31</ecNumber>
    </recommendedName>
    <alternativeName>
        <fullName evidence="6">Mono(ADP-ribosyl)transferase</fullName>
    </alternativeName>
</protein>
<evidence type="ECO:0000256" key="4">
    <source>
        <dbReference type="ARBA" id="ARBA00022695"/>
    </source>
</evidence>
<evidence type="ECO:0000313" key="8">
    <source>
        <dbReference type="EMBL" id="KOO36153.1"/>
    </source>
</evidence>
<feature type="compositionally biased region" description="Polar residues" evidence="7">
    <location>
        <begin position="210"/>
        <end position="221"/>
    </location>
</feature>
<dbReference type="InterPro" id="IPR000768">
    <property type="entry name" value="ART"/>
</dbReference>
<evidence type="ECO:0000256" key="2">
    <source>
        <dbReference type="ARBA" id="ARBA00022676"/>
    </source>
</evidence>
<gene>
    <name evidence="8" type="ORF">Ctob_009550</name>
</gene>
<feature type="region of interest" description="Disordered" evidence="7">
    <location>
        <begin position="189"/>
        <end position="235"/>
    </location>
</feature>
<dbReference type="GO" id="GO:0016779">
    <property type="term" value="F:nucleotidyltransferase activity"/>
    <property type="evidence" value="ECO:0007669"/>
    <property type="project" value="UniProtKB-KW"/>
</dbReference>
<feature type="region of interest" description="Disordered" evidence="7">
    <location>
        <begin position="334"/>
        <end position="379"/>
    </location>
</feature>
<feature type="compositionally biased region" description="Low complexity" evidence="7">
    <location>
        <begin position="50"/>
        <end position="61"/>
    </location>
</feature>
<evidence type="ECO:0000256" key="1">
    <source>
        <dbReference type="ARBA" id="ARBA00009558"/>
    </source>
</evidence>
<feature type="compositionally biased region" description="Basic and acidic residues" evidence="7">
    <location>
        <begin position="334"/>
        <end position="368"/>
    </location>
</feature>
<dbReference type="EC" id="2.4.2.31" evidence="6"/>